<feature type="transmembrane region" description="Helical" evidence="1">
    <location>
        <begin position="228"/>
        <end position="259"/>
    </location>
</feature>
<feature type="transmembrane region" description="Helical" evidence="1">
    <location>
        <begin position="190"/>
        <end position="207"/>
    </location>
</feature>
<dbReference type="Proteomes" id="UP000315700">
    <property type="component" value="Chromosome"/>
</dbReference>
<sequence length="287" mass="30813">MEETGFGILATSRAESTAATLGLAILSSCFLLMVYRPRRTELEGTPHRVPLIALFLAVGWVMLAAGAHFLVDPSQPPRTLSVSDIWMDCAQSVVVLVILASAYLIPRSIGSIQSTLTPVPSEDAVEDVTAPEPVPQSKFLPEDWGHHLSVGLTVGLAAMLPTLLLGYWIARDRDPSESHILLRTLQGKGWDFLAPIVLTAAVLAPLLEELLFRVILQGWLSDSVQKSAIPLTAGIFALIHGASDAALLVPLALSLGFLYEYRRSYLEVVAAHAAFNGANLFAAINAV</sequence>
<feature type="transmembrane region" description="Helical" evidence="1">
    <location>
        <begin position="18"/>
        <end position="37"/>
    </location>
</feature>
<keyword evidence="3" id="KW-0378">Hydrolase</keyword>
<dbReference type="Pfam" id="PF02517">
    <property type="entry name" value="Rce1-like"/>
    <property type="match status" value="1"/>
</dbReference>
<evidence type="ECO:0000259" key="2">
    <source>
        <dbReference type="Pfam" id="PF02517"/>
    </source>
</evidence>
<dbReference type="EMBL" id="CP036271">
    <property type="protein sequence ID" value="QDT52588.1"/>
    <property type="molecule type" value="Genomic_DNA"/>
</dbReference>
<protein>
    <submittedName>
        <fullName evidence="3">CAAX amino terminal protease self-immunity</fullName>
    </submittedName>
</protein>
<keyword evidence="1" id="KW-1133">Transmembrane helix</keyword>
<dbReference type="OrthoDB" id="258511at2"/>
<evidence type="ECO:0000256" key="1">
    <source>
        <dbReference type="SAM" id="Phobius"/>
    </source>
</evidence>
<proteinExistence type="predicted"/>
<dbReference type="GO" id="GO:0006508">
    <property type="term" value="P:proteolysis"/>
    <property type="evidence" value="ECO:0007669"/>
    <property type="project" value="UniProtKB-KW"/>
</dbReference>
<dbReference type="GO" id="GO:0080120">
    <property type="term" value="P:CAAX-box protein maturation"/>
    <property type="evidence" value="ECO:0007669"/>
    <property type="project" value="UniProtKB-ARBA"/>
</dbReference>
<feature type="transmembrane region" description="Helical" evidence="1">
    <location>
        <begin position="148"/>
        <end position="170"/>
    </location>
</feature>
<dbReference type="AlphaFoldDB" id="A0A517S8Z0"/>
<keyword evidence="4" id="KW-1185">Reference proteome</keyword>
<dbReference type="RefSeq" id="WP_145027068.1">
    <property type="nucleotide sequence ID" value="NZ_CP036271.1"/>
</dbReference>
<reference evidence="3 4" key="1">
    <citation type="submission" date="2019-02" db="EMBL/GenBank/DDBJ databases">
        <title>Deep-cultivation of Planctomycetes and their phenomic and genomic characterization uncovers novel biology.</title>
        <authorList>
            <person name="Wiegand S."/>
            <person name="Jogler M."/>
            <person name="Boedeker C."/>
            <person name="Pinto D."/>
            <person name="Vollmers J."/>
            <person name="Rivas-Marin E."/>
            <person name="Kohn T."/>
            <person name="Peeters S.H."/>
            <person name="Heuer A."/>
            <person name="Rast P."/>
            <person name="Oberbeckmann S."/>
            <person name="Bunk B."/>
            <person name="Jeske O."/>
            <person name="Meyerdierks A."/>
            <person name="Storesund J.E."/>
            <person name="Kallscheuer N."/>
            <person name="Luecker S."/>
            <person name="Lage O.M."/>
            <person name="Pohl T."/>
            <person name="Merkel B.J."/>
            <person name="Hornburger P."/>
            <person name="Mueller R.-W."/>
            <person name="Bruemmer F."/>
            <person name="Labrenz M."/>
            <person name="Spormann A.M."/>
            <person name="Op den Camp H."/>
            <person name="Overmann J."/>
            <person name="Amann R."/>
            <person name="Jetten M.S.M."/>
            <person name="Mascher T."/>
            <person name="Medema M.H."/>
            <person name="Devos D.P."/>
            <person name="Kaster A.-K."/>
            <person name="Ovreas L."/>
            <person name="Rohde M."/>
            <person name="Galperin M.Y."/>
            <person name="Jogler C."/>
        </authorList>
    </citation>
    <scope>NUCLEOTIDE SEQUENCE [LARGE SCALE GENOMIC DNA]</scope>
    <source>
        <strain evidence="3 4">Pan44</strain>
    </source>
</reference>
<organism evidence="3 4">
    <name type="scientific">Caulifigura coniformis</name>
    <dbReference type="NCBI Taxonomy" id="2527983"/>
    <lineage>
        <taxon>Bacteria</taxon>
        <taxon>Pseudomonadati</taxon>
        <taxon>Planctomycetota</taxon>
        <taxon>Planctomycetia</taxon>
        <taxon>Planctomycetales</taxon>
        <taxon>Planctomycetaceae</taxon>
        <taxon>Caulifigura</taxon>
    </lineage>
</organism>
<keyword evidence="3" id="KW-0645">Protease</keyword>
<keyword evidence="1" id="KW-0812">Transmembrane</keyword>
<keyword evidence="1" id="KW-0472">Membrane</keyword>
<feature type="domain" description="CAAX prenyl protease 2/Lysostaphin resistance protein A-like" evidence="2">
    <location>
        <begin position="193"/>
        <end position="277"/>
    </location>
</feature>
<dbReference type="InParanoid" id="A0A517S8Z0"/>
<feature type="transmembrane region" description="Helical" evidence="1">
    <location>
        <begin position="49"/>
        <end position="70"/>
    </location>
</feature>
<evidence type="ECO:0000313" key="3">
    <source>
        <dbReference type="EMBL" id="QDT52588.1"/>
    </source>
</evidence>
<gene>
    <name evidence="3" type="ORF">Pan44_06000</name>
</gene>
<dbReference type="KEGG" id="ccos:Pan44_06000"/>
<evidence type="ECO:0000313" key="4">
    <source>
        <dbReference type="Proteomes" id="UP000315700"/>
    </source>
</evidence>
<dbReference type="GO" id="GO:0004175">
    <property type="term" value="F:endopeptidase activity"/>
    <property type="evidence" value="ECO:0007669"/>
    <property type="project" value="UniProtKB-ARBA"/>
</dbReference>
<accession>A0A517S8Z0</accession>
<name>A0A517S8Z0_9PLAN</name>
<dbReference type="InterPro" id="IPR003675">
    <property type="entry name" value="Rce1/LyrA-like_dom"/>
</dbReference>